<dbReference type="InterPro" id="IPR011234">
    <property type="entry name" value="Fumarylacetoacetase-like_C"/>
</dbReference>
<proteinExistence type="inferred from homology"/>
<dbReference type="PANTHER" id="PTHR11820">
    <property type="entry name" value="ACYLPYRUVASE"/>
    <property type="match status" value="1"/>
</dbReference>
<dbReference type="AlphaFoldDB" id="A0A3M7TWW1"/>
<organism evidence="4 5">
    <name type="scientific">Alteribacter keqinensis</name>
    <dbReference type="NCBI Taxonomy" id="2483800"/>
    <lineage>
        <taxon>Bacteria</taxon>
        <taxon>Bacillati</taxon>
        <taxon>Bacillota</taxon>
        <taxon>Bacilli</taxon>
        <taxon>Bacillales</taxon>
        <taxon>Bacillaceae</taxon>
        <taxon>Alteribacter</taxon>
    </lineage>
</organism>
<evidence type="ECO:0000313" key="4">
    <source>
        <dbReference type="EMBL" id="RNA69382.1"/>
    </source>
</evidence>
<evidence type="ECO:0000259" key="3">
    <source>
        <dbReference type="Pfam" id="PF01557"/>
    </source>
</evidence>
<keyword evidence="2" id="KW-0479">Metal-binding</keyword>
<gene>
    <name evidence="4" type="ORF">EBO34_05430</name>
</gene>
<dbReference type="Gene3D" id="3.90.850.10">
    <property type="entry name" value="Fumarylacetoacetase-like, C-terminal domain"/>
    <property type="match status" value="1"/>
</dbReference>
<dbReference type="PANTHER" id="PTHR11820:SF7">
    <property type="entry name" value="ACYLPYRUVASE FAHD1, MITOCHONDRIAL"/>
    <property type="match status" value="1"/>
</dbReference>
<evidence type="ECO:0000256" key="2">
    <source>
        <dbReference type="ARBA" id="ARBA00022723"/>
    </source>
</evidence>
<comment type="similarity">
    <text evidence="1">Belongs to the FAH family.</text>
</comment>
<dbReference type="EMBL" id="RHIB01000001">
    <property type="protein sequence ID" value="RNA69382.1"/>
    <property type="molecule type" value="Genomic_DNA"/>
</dbReference>
<evidence type="ECO:0000256" key="1">
    <source>
        <dbReference type="ARBA" id="ARBA00010211"/>
    </source>
</evidence>
<keyword evidence="5" id="KW-1185">Reference proteome</keyword>
<dbReference type="Pfam" id="PF01557">
    <property type="entry name" value="FAA_hydrolase"/>
    <property type="match status" value="1"/>
</dbReference>
<reference evidence="4 5" key="1">
    <citation type="submission" date="2018-10" db="EMBL/GenBank/DDBJ databases">
        <title>Bacillus Keqinensis sp. nov., a moderately halophilic bacterium isolated from a saline-alkaline lake.</title>
        <authorList>
            <person name="Wang H."/>
        </authorList>
    </citation>
    <scope>NUCLEOTIDE SEQUENCE [LARGE SCALE GENOMIC DNA]</scope>
    <source>
        <strain evidence="4 5">KQ-3</strain>
    </source>
</reference>
<accession>A0A3M7TWW1</accession>
<keyword evidence="4" id="KW-0378">Hydrolase</keyword>
<protein>
    <submittedName>
        <fullName evidence="4">FAA hydrolase family protein</fullName>
    </submittedName>
</protein>
<dbReference type="GO" id="GO:0046872">
    <property type="term" value="F:metal ion binding"/>
    <property type="evidence" value="ECO:0007669"/>
    <property type="project" value="UniProtKB-KW"/>
</dbReference>
<feature type="domain" description="Fumarylacetoacetase-like C-terminal" evidence="3">
    <location>
        <begin position="7"/>
        <end position="197"/>
    </location>
</feature>
<name>A0A3M7TWW1_9BACI</name>
<dbReference type="OrthoDB" id="9805307at2"/>
<dbReference type="RefSeq" id="WP_122896902.1">
    <property type="nucleotide sequence ID" value="NZ_RHIB01000001.1"/>
</dbReference>
<dbReference type="InterPro" id="IPR036663">
    <property type="entry name" value="Fumarylacetoacetase_C_sf"/>
</dbReference>
<dbReference type="Proteomes" id="UP000278746">
    <property type="component" value="Unassembled WGS sequence"/>
</dbReference>
<sequence>MENIKNIFCIGRNYAKHAEELGNQIPKSPLIFSKPTGSLVKAENQDIMFPSDRGPVHYEAEIVLFIGKEVGSTFEVEDVVDKMALGIDFTLRDEQTRLKEKGHPWLKAKGFKNAALVTEFWPFPGLNTCQETDFTLVQNGNEVQRGNIQNMMFDFHRIIKDCHDLFGLAPGDIIYTGTPEGVGQITAGDEYVLKWGDKEKGRFTVNKYERTGI</sequence>
<dbReference type="SUPFAM" id="SSF56529">
    <property type="entry name" value="FAH"/>
    <property type="match status" value="1"/>
</dbReference>
<evidence type="ECO:0000313" key="5">
    <source>
        <dbReference type="Proteomes" id="UP000278746"/>
    </source>
</evidence>
<comment type="caution">
    <text evidence="4">The sequence shown here is derived from an EMBL/GenBank/DDBJ whole genome shotgun (WGS) entry which is preliminary data.</text>
</comment>
<dbReference type="GO" id="GO:0018773">
    <property type="term" value="F:acetylpyruvate hydrolase activity"/>
    <property type="evidence" value="ECO:0007669"/>
    <property type="project" value="TreeGrafter"/>
</dbReference>